<keyword evidence="3" id="KW-0645">Protease</keyword>
<dbReference type="GO" id="GO:0004177">
    <property type="term" value="F:aminopeptidase activity"/>
    <property type="evidence" value="ECO:0007669"/>
    <property type="project" value="TreeGrafter"/>
</dbReference>
<keyword evidence="7" id="KW-0482">Metalloprotease</keyword>
<dbReference type="Gene3D" id="1.25.40.320">
    <property type="entry name" value="Peptidase M1, leukotriene A4 hydrolase/aminopeptidase C-terminal domain"/>
    <property type="match status" value="1"/>
</dbReference>
<dbReference type="SUPFAM" id="SSF48371">
    <property type="entry name" value="ARM repeat"/>
    <property type="match status" value="1"/>
</dbReference>
<keyword evidence="5 9" id="KW-0378">Hydrolase</keyword>
<dbReference type="FunFam" id="1.10.390.10:FF:000003">
    <property type="entry name" value="Leukotriene A(4) hydrolase"/>
    <property type="match status" value="1"/>
</dbReference>
<evidence type="ECO:0000313" key="10">
    <source>
        <dbReference type="EMBL" id="GBN83403.1"/>
    </source>
</evidence>
<dbReference type="EMBL" id="BGPR01019290">
    <property type="protein sequence ID" value="GBN81512.1"/>
    <property type="molecule type" value="Genomic_DNA"/>
</dbReference>
<dbReference type="InterPro" id="IPR038502">
    <property type="entry name" value="M1_LTA-4_hydro/amino_C_sf"/>
</dbReference>
<feature type="domain" description="Peptidase M1 leukotriene A4 hydrolase/aminopeptidase C-terminal" evidence="8">
    <location>
        <begin position="132"/>
        <end position="276"/>
    </location>
</feature>
<evidence type="ECO:0000256" key="1">
    <source>
        <dbReference type="ARBA" id="ARBA00001947"/>
    </source>
</evidence>
<keyword evidence="6" id="KW-0862">Zinc</keyword>
<dbReference type="GO" id="GO:0008270">
    <property type="term" value="F:zinc ion binding"/>
    <property type="evidence" value="ECO:0007669"/>
    <property type="project" value="InterPro"/>
</dbReference>
<evidence type="ECO:0000256" key="3">
    <source>
        <dbReference type="ARBA" id="ARBA00022670"/>
    </source>
</evidence>
<evidence type="ECO:0000256" key="2">
    <source>
        <dbReference type="ARBA" id="ARBA00010136"/>
    </source>
</evidence>
<dbReference type="PANTHER" id="PTHR45726">
    <property type="entry name" value="LEUKOTRIENE A-4 HYDROLASE"/>
    <property type="match status" value="1"/>
</dbReference>
<gene>
    <name evidence="9" type="primary">Lta4h_1</name>
    <name evidence="10" type="synonym">Lta4h_4</name>
    <name evidence="10" type="ORF">AVEN_182565_1</name>
    <name evidence="9" type="ORF">AVEN_257067_1</name>
</gene>
<dbReference type="InterPro" id="IPR034015">
    <property type="entry name" value="M1_LTA4H"/>
</dbReference>
<evidence type="ECO:0000256" key="6">
    <source>
        <dbReference type="ARBA" id="ARBA00022833"/>
    </source>
</evidence>
<dbReference type="Pfam" id="PF01433">
    <property type="entry name" value="Peptidase_M1"/>
    <property type="match status" value="1"/>
</dbReference>
<comment type="cofactor">
    <cofactor evidence="1">
        <name>Zn(2+)</name>
        <dbReference type="ChEBI" id="CHEBI:29105"/>
    </cofactor>
</comment>
<evidence type="ECO:0000256" key="4">
    <source>
        <dbReference type="ARBA" id="ARBA00022723"/>
    </source>
</evidence>
<dbReference type="FunFam" id="1.25.40.320:FF:000001">
    <property type="entry name" value="Leukotriene A(4) hydrolase"/>
    <property type="match status" value="1"/>
</dbReference>
<keyword evidence="4" id="KW-0479">Metal-binding</keyword>
<dbReference type="OrthoDB" id="79562at2759"/>
<evidence type="ECO:0000256" key="7">
    <source>
        <dbReference type="ARBA" id="ARBA00023049"/>
    </source>
</evidence>
<name>A0A4Y2S081_ARAVE</name>
<dbReference type="GO" id="GO:0008237">
    <property type="term" value="F:metallopeptidase activity"/>
    <property type="evidence" value="ECO:0007669"/>
    <property type="project" value="UniProtKB-KW"/>
</dbReference>
<keyword evidence="11" id="KW-1185">Reference proteome</keyword>
<evidence type="ECO:0000256" key="5">
    <source>
        <dbReference type="ARBA" id="ARBA00022801"/>
    </source>
</evidence>
<dbReference type="Proteomes" id="UP000499080">
    <property type="component" value="Unassembled WGS sequence"/>
</dbReference>
<dbReference type="InterPro" id="IPR014782">
    <property type="entry name" value="Peptidase_M1_dom"/>
</dbReference>
<dbReference type="Pfam" id="PF09127">
    <property type="entry name" value="Leuk-A4-hydro_C"/>
    <property type="match status" value="1"/>
</dbReference>
<dbReference type="SUPFAM" id="SSF55486">
    <property type="entry name" value="Metalloproteases ('zincins'), catalytic domain"/>
    <property type="match status" value="1"/>
</dbReference>
<reference evidence="9 11" key="1">
    <citation type="journal article" date="2019" name="Sci. Rep.">
        <title>Orb-weaving spider Araneus ventricosus genome elucidates the spidroin gene catalogue.</title>
        <authorList>
            <person name="Kono N."/>
            <person name="Nakamura H."/>
            <person name="Ohtoshi R."/>
            <person name="Moran D.A.P."/>
            <person name="Shinohara A."/>
            <person name="Yoshida Y."/>
            <person name="Fujiwara M."/>
            <person name="Mori M."/>
            <person name="Tomita M."/>
            <person name="Arakawa K."/>
        </authorList>
    </citation>
    <scope>NUCLEOTIDE SEQUENCE [LARGE SCALE GENOMIC DNA]</scope>
</reference>
<dbReference type="GO" id="GO:0004301">
    <property type="term" value="F:epoxide hydrolase activity"/>
    <property type="evidence" value="ECO:0007669"/>
    <property type="project" value="TreeGrafter"/>
</dbReference>
<accession>A0A4Y2S081</accession>
<dbReference type="GO" id="GO:0006508">
    <property type="term" value="P:proteolysis"/>
    <property type="evidence" value="ECO:0007669"/>
    <property type="project" value="UniProtKB-KW"/>
</dbReference>
<organism evidence="9 11">
    <name type="scientific">Araneus ventricosus</name>
    <name type="common">Orbweaver spider</name>
    <name type="synonym">Epeira ventricosa</name>
    <dbReference type="NCBI Taxonomy" id="182803"/>
    <lineage>
        <taxon>Eukaryota</taxon>
        <taxon>Metazoa</taxon>
        <taxon>Ecdysozoa</taxon>
        <taxon>Arthropoda</taxon>
        <taxon>Chelicerata</taxon>
        <taxon>Arachnida</taxon>
        <taxon>Araneae</taxon>
        <taxon>Araneomorphae</taxon>
        <taxon>Entelegynae</taxon>
        <taxon>Araneoidea</taxon>
        <taxon>Araneidae</taxon>
        <taxon>Araneus</taxon>
    </lineage>
</organism>
<dbReference type="GO" id="GO:0005829">
    <property type="term" value="C:cytosol"/>
    <property type="evidence" value="ECO:0007669"/>
    <property type="project" value="TreeGrafter"/>
</dbReference>
<protein>
    <submittedName>
        <fullName evidence="9">Leukotriene A-4 hydrolase</fullName>
    </submittedName>
</protein>
<dbReference type="InterPro" id="IPR015211">
    <property type="entry name" value="Peptidase_M1_C"/>
</dbReference>
<dbReference type="InterPro" id="IPR027268">
    <property type="entry name" value="Peptidase_M4/M1_CTD_sf"/>
</dbReference>
<sequence>MHGEPFRHFECIGGWTELECEVKHLGEKHDFTKLVPDLKGVDPDEAFSIIPYEKGQALLFYLESILGGPEVFEKFLKAYVEEHKYQSIDTDIWKAFLYKHFSDKEDILNKVDWDAWLYAPGLPPVKPEYDYSLAKKCTDLRKAWIEADENDLGQFTLKDIEDFSSPQISEFLGFLDQEEPLGIKKVEKLKDAYKLGERNNAEIKFRWIRLCLRAHWKDIIPEAVKFITEQGRMKFVRPIYRCLYDWDETRELAVSTYNDHSSEMMHATRQGVGRDLHLIADDKPQDG</sequence>
<dbReference type="Gene3D" id="1.10.390.10">
    <property type="entry name" value="Neutral Protease Domain 2"/>
    <property type="match status" value="1"/>
</dbReference>
<evidence type="ECO:0000313" key="9">
    <source>
        <dbReference type="EMBL" id="GBN81512.1"/>
    </source>
</evidence>
<comment type="caution">
    <text evidence="9">The sequence shown here is derived from an EMBL/GenBank/DDBJ whole genome shotgun (WGS) entry which is preliminary data.</text>
</comment>
<evidence type="ECO:0000259" key="8">
    <source>
        <dbReference type="SMART" id="SM01263"/>
    </source>
</evidence>
<dbReference type="SMART" id="SM01263">
    <property type="entry name" value="Leuk-A4-hydro_C"/>
    <property type="match status" value="1"/>
</dbReference>
<comment type="similarity">
    <text evidence="2">Belongs to the peptidase M1 family.</text>
</comment>
<evidence type="ECO:0000313" key="11">
    <source>
        <dbReference type="Proteomes" id="UP000499080"/>
    </source>
</evidence>
<proteinExistence type="inferred from homology"/>
<dbReference type="PANTHER" id="PTHR45726:SF3">
    <property type="entry name" value="LEUKOTRIENE A-4 HYDROLASE"/>
    <property type="match status" value="1"/>
</dbReference>
<dbReference type="AlphaFoldDB" id="A0A4Y2S081"/>
<dbReference type="EMBL" id="BGPR01019946">
    <property type="protein sequence ID" value="GBN83403.1"/>
    <property type="molecule type" value="Genomic_DNA"/>
</dbReference>
<dbReference type="InterPro" id="IPR016024">
    <property type="entry name" value="ARM-type_fold"/>
</dbReference>
<dbReference type="GO" id="GO:0043171">
    <property type="term" value="P:peptide catabolic process"/>
    <property type="evidence" value="ECO:0007669"/>
    <property type="project" value="TreeGrafter"/>
</dbReference>